<reference evidence="1" key="1">
    <citation type="submission" date="2021-05" db="EMBL/GenBank/DDBJ databases">
        <authorList>
            <person name="Alioto T."/>
            <person name="Alioto T."/>
            <person name="Gomez Garrido J."/>
        </authorList>
    </citation>
    <scope>NUCLEOTIDE SEQUENCE</scope>
</reference>
<dbReference type="EMBL" id="HBUE01273457">
    <property type="protein sequence ID" value="CAG6565087.1"/>
    <property type="molecule type" value="Transcribed_RNA"/>
</dbReference>
<dbReference type="AlphaFoldDB" id="A0A8D8NH31"/>
<accession>A0A8D8NH31</accession>
<proteinExistence type="predicted"/>
<evidence type="ECO:0000313" key="1">
    <source>
        <dbReference type="EMBL" id="CAG6565087.1"/>
    </source>
</evidence>
<protein>
    <submittedName>
        <fullName evidence="1">(northern house mosquito) hypothetical protein</fullName>
    </submittedName>
</protein>
<sequence>MCEGNKMNDHMLADKLRCCGSLCQRKTSTLGISHPTRCNLQLSLAIVQLERAMLAGLQLKLYSFKPEPDFVLCNALQNRYLIVVVNTSPNRTSEIAIIK</sequence>
<name>A0A8D8NH31_CULPI</name>
<dbReference type="EMBL" id="HBUE01168130">
    <property type="protein sequence ID" value="CAG6513616.1"/>
    <property type="molecule type" value="Transcribed_RNA"/>
</dbReference>
<organism evidence="1">
    <name type="scientific">Culex pipiens</name>
    <name type="common">House mosquito</name>
    <dbReference type="NCBI Taxonomy" id="7175"/>
    <lineage>
        <taxon>Eukaryota</taxon>
        <taxon>Metazoa</taxon>
        <taxon>Ecdysozoa</taxon>
        <taxon>Arthropoda</taxon>
        <taxon>Hexapoda</taxon>
        <taxon>Insecta</taxon>
        <taxon>Pterygota</taxon>
        <taxon>Neoptera</taxon>
        <taxon>Endopterygota</taxon>
        <taxon>Diptera</taxon>
        <taxon>Nematocera</taxon>
        <taxon>Culicoidea</taxon>
        <taxon>Culicidae</taxon>
        <taxon>Culicinae</taxon>
        <taxon>Culicini</taxon>
        <taxon>Culex</taxon>
        <taxon>Culex</taxon>
    </lineage>
</organism>